<name>A0A1H2I180_9BACT</name>
<feature type="transmembrane region" description="Helical" evidence="14">
    <location>
        <begin position="324"/>
        <end position="348"/>
    </location>
</feature>
<evidence type="ECO:0000256" key="5">
    <source>
        <dbReference type="ARBA" id="ARBA00022801"/>
    </source>
</evidence>
<evidence type="ECO:0000259" key="16">
    <source>
        <dbReference type="Pfam" id="PF16491"/>
    </source>
</evidence>
<sequence length="414" mass="47026">MLFSEYAITLIILTTLTGSYLINNIADFLNLGNLNQPLPEEFKDHYNNQKYIESQTYLKANTKFGFITSSIDLAVVLLFWFSGGFQAIDSFVRSFHFNSIITGLFFTGILLTLKLILSLPFTIYATFVIEEKFGFNKTTPILFVTDLMKSIVLSAVLGGLLLSVILGFLEFGGRLAWIMCWTASAIFLLAVQYIVPTWIMPLFNKFSPLEDGPLKEAIINYAESIDFSLSNIFVMDGSKRSSKSNAFFTGFGKNKRIVLFDTLIKEQTIEELVSILAHEMGHFKRKHIVKRMLLGIFQMGFIFYLISLFISHEGLFHAFFMTDVSIYAGLIFFGMLYSPINLFISIFFQISSRKDEYEADRFAAETIQDTKPLINALKKLAAHNLSNLTPHPFYVFLNYSHPPVLARIAILKAL</sequence>
<evidence type="ECO:0000256" key="2">
    <source>
        <dbReference type="ARBA" id="ARBA00022670"/>
    </source>
</evidence>
<evidence type="ECO:0000256" key="13">
    <source>
        <dbReference type="RuleBase" id="RU003983"/>
    </source>
</evidence>
<evidence type="ECO:0000256" key="1">
    <source>
        <dbReference type="ARBA" id="ARBA00004477"/>
    </source>
</evidence>
<evidence type="ECO:0000256" key="7">
    <source>
        <dbReference type="ARBA" id="ARBA00022833"/>
    </source>
</evidence>
<feature type="binding site" evidence="12">
    <location>
        <position position="278"/>
    </location>
    <ligand>
        <name>Zn(2+)</name>
        <dbReference type="ChEBI" id="CHEBI:29105"/>
        <note>catalytic</note>
    </ligand>
</feature>
<evidence type="ECO:0000256" key="3">
    <source>
        <dbReference type="ARBA" id="ARBA00022692"/>
    </source>
</evidence>
<feature type="domain" description="CAAX prenyl protease 1 N-terminal" evidence="16">
    <location>
        <begin position="33"/>
        <end position="205"/>
    </location>
</feature>
<evidence type="ECO:0000259" key="15">
    <source>
        <dbReference type="Pfam" id="PF01435"/>
    </source>
</evidence>
<dbReference type="Proteomes" id="UP000199608">
    <property type="component" value="Unassembled WGS sequence"/>
</dbReference>
<dbReference type="GO" id="GO:0071586">
    <property type="term" value="P:CAAX-box protein processing"/>
    <property type="evidence" value="ECO:0007669"/>
    <property type="project" value="InterPro"/>
</dbReference>
<organism evidence="17 18">
    <name type="scientific">Desulfobacula phenolica</name>
    <dbReference type="NCBI Taxonomy" id="90732"/>
    <lineage>
        <taxon>Bacteria</taxon>
        <taxon>Pseudomonadati</taxon>
        <taxon>Thermodesulfobacteriota</taxon>
        <taxon>Desulfobacteria</taxon>
        <taxon>Desulfobacterales</taxon>
        <taxon>Desulfobacteraceae</taxon>
        <taxon>Desulfobacula</taxon>
    </lineage>
</organism>
<dbReference type="EMBL" id="FNLL01000007">
    <property type="protein sequence ID" value="SDU37901.1"/>
    <property type="molecule type" value="Genomic_DNA"/>
</dbReference>
<dbReference type="InterPro" id="IPR027057">
    <property type="entry name" value="CAXX_Prtase_1"/>
</dbReference>
<evidence type="ECO:0000256" key="12">
    <source>
        <dbReference type="PIRSR" id="PIRSR627057-2"/>
    </source>
</evidence>
<protein>
    <submittedName>
        <fullName evidence="17">STE24 endopeptidase</fullName>
    </submittedName>
</protein>
<evidence type="ECO:0000313" key="17">
    <source>
        <dbReference type="EMBL" id="SDU37901.1"/>
    </source>
</evidence>
<feature type="active site" description="Proton donor" evidence="11">
    <location>
        <position position="360"/>
    </location>
</feature>
<proteinExistence type="inferred from homology"/>
<feature type="transmembrane region" description="Helical" evidence="14">
    <location>
        <begin position="64"/>
        <end position="88"/>
    </location>
</feature>
<keyword evidence="5 13" id="KW-0378">Hydrolase</keyword>
<evidence type="ECO:0000256" key="9">
    <source>
        <dbReference type="ARBA" id="ARBA00023049"/>
    </source>
</evidence>
<evidence type="ECO:0000256" key="4">
    <source>
        <dbReference type="ARBA" id="ARBA00022723"/>
    </source>
</evidence>
<dbReference type="CDD" id="cd07343">
    <property type="entry name" value="M48A_Zmpste24p_like"/>
    <property type="match status" value="1"/>
</dbReference>
<evidence type="ECO:0000256" key="10">
    <source>
        <dbReference type="ARBA" id="ARBA00023136"/>
    </source>
</evidence>
<feature type="transmembrane region" description="Helical" evidence="14">
    <location>
        <begin position="150"/>
        <end position="169"/>
    </location>
</feature>
<dbReference type="GO" id="GO:0004222">
    <property type="term" value="F:metalloendopeptidase activity"/>
    <property type="evidence" value="ECO:0007669"/>
    <property type="project" value="InterPro"/>
</dbReference>
<dbReference type="InterPro" id="IPR001915">
    <property type="entry name" value="Peptidase_M48"/>
</dbReference>
<accession>A0A1H2I180</accession>
<dbReference type="Pfam" id="PF01435">
    <property type="entry name" value="Peptidase_M48"/>
    <property type="match status" value="1"/>
</dbReference>
<dbReference type="Gene3D" id="3.30.2010.10">
    <property type="entry name" value="Metalloproteases ('zincins'), catalytic domain"/>
    <property type="match status" value="1"/>
</dbReference>
<evidence type="ECO:0000256" key="6">
    <source>
        <dbReference type="ARBA" id="ARBA00022824"/>
    </source>
</evidence>
<evidence type="ECO:0000256" key="8">
    <source>
        <dbReference type="ARBA" id="ARBA00022989"/>
    </source>
</evidence>
<feature type="transmembrane region" description="Helical" evidence="14">
    <location>
        <begin position="175"/>
        <end position="195"/>
    </location>
</feature>
<dbReference type="PANTHER" id="PTHR10120">
    <property type="entry name" value="CAAX PRENYL PROTEASE 1"/>
    <property type="match status" value="1"/>
</dbReference>
<feature type="domain" description="Peptidase M48" evidence="15">
    <location>
        <begin position="209"/>
        <end position="413"/>
    </location>
</feature>
<evidence type="ECO:0000313" key="18">
    <source>
        <dbReference type="Proteomes" id="UP000199608"/>
    </source>
</evidence>
<feature type="active site" evidence="11">
    <location>
        <position position="279"/>
    </location>
</feature>
<keyword evidence="3 14" id="KW-0812">Transmembrane</keyword>
<comment type="cofactor">
    <cofactor evidence="12 13">
        <name>Zn(2+)</name>
        <dbReference type="ChEBI" id="CHEBI:29105"/>
    </cofactor>
    <text evidence="12 13">Binds 1 zinc ion per subunit.</text>
</comment>
<keyword evidence="6" id="KW-0256">Endoplasmic reticulum</keyword>
<comment type="similarity">
    <text evidence="13">Belongs to the peptidase M48 family.</text>
</comment>
<comment type="subcellular location">
    <subcellularLocation>
        <location evidence="1">Endoplasmic reticulum membrane</location>
        <topology evidence="1">Multi-pass membrane protein</topology>
    </subcellularLocation>
</comment>
<dbReference type="RefSeq" id="WP_092234970.1">
    <property type="nucleotide sequence ID" value="NZ_FNLL01000007.1"/>
</dbReference>
<keyword evidence="4 12" id="KW-0479">Metal-binding</keyword>
<dbReference type="GO" id="GO:0046872">
    <property type="term" value="F:metal ion binding"/>
    <property type="evidence" value="ECO:0007669"/>
    <property type="project" value="UniProtKB-KW"/>
</dbReference>
<evidence type="ECO:0000256" key="11">
    <source>
        <dbReference type="PIRSR" id="PIRSR627057-1"/>
    </source>
</evidence>
<keyword evidence="2 13" id="KW-0645">Protease</keyword>
<dbReference type="Pfam" id="PF16491">
    <property type="entry name" value="Peptidase_M48_N"/>
    <property type="match status" value="1"/>
</dbReference>
<feature type="binding site" evidence="12">
    <location>
        <position position="282"/>
    </location>
    <ligand>
        <name>Zn(2+)</name>
        <dbReference type="ChEBI" id="CHEBI:29105"/>
        <note>catalytic</note>
    </ligand>
</feature>
<dbReference type="InterPro" id="IPR032456">
    <property type="entry name" value="Peptidase_M48_N"/>
</dbReference>
<gene>
    <name evidence="17" type="ORF">SAMN04487931_107173</name>
</gene>
<reference evidence="18" key="1">
    <citation type="submission" date="2016-10" db="EMBL/GenBank/DDBJ databases">
        <authorList>
            <person name="Varghese N."/>
            <person name="Submissions S."/>
        </authorList>
    </citation>
    <scope>NUCLEOTIDE SEQUENCE [LARGE SCALE GENOMIC DNA]</scope>
    <source>
        <strain evidence="18">DSM 3384</strain>
    </source>
</reference>
<feature type="binding site" evidence="12">
    <location>
        <position position="356"/>
    </location>
    <ligand>
        <name>Zn(2+)</name>
        <dbReference type="ChEBI" id="CHEBI:29105"/>
        <note>catalytic</note>
    </ligand>
</feature>
<dbReference type="FunFam" id="3.30.2010.10:FF:000002">
    <property type="entry name" value="CAAX prenyl protease"/>
    <property type="match status" value="1"/>
</dbReference>
<keyword evidence="18" id="KW-1185">Reference proteome</keyword>
<keyword evidence="8 14" id="KW-1133">Transmembrane helix</keyword>
<feature type="transmembrane region" description="Helical" evidence="14">
    <location>
        <begin position="6"/>
        <end position="26"/>
    </location>
</feature>
<keyword evidence="10 14" id="KW-0472">Membrane</keyword>
<feature type="transmembrane region" description="Helical" evidence="14">
    <location>
        <begin position="100"/>
        <end position="129"/>
    </location>
</feature>
<evidence type="ECO:0000256" key="14">
    <source>
        <dbReference type="SAM" id="Phobius"/>
    </source>
</evidence>
<keyword evidence="7 12" id="KW-0862">Zinc</keyword>
<dbReference type="AlphaFoldDB" id="A0A1H2I180"/>
<feature type="transmembrane region" description="Helical" evidence="14">
    <location>
        <begin position="292"/>
        <end position="312"/>
    </location>
</feature>
<keyword evidence="9 13" id="KW-0482">Metalloprotease</keyword>